<proteinExistence type="predicted"/>
<organism evidence="1 2">
    <name type="scientific">Nonomuraea ferruginea</name>
    <dbReference type="NCBI Taxonomy" id="46174"/>
    <lineage>
        <taxon>Bacteria</taxon>
        <taxon>Bacillati</taxon>
        <taxon>Actinomycetota</taxon>
        <taxon>Actinomycetes</taxon>
        <taxon>Streptosporangiales</taxon>
        <taxon>Streptosporangiaceae</taxon>
        <taxon>Nonomuraea</taxon>
    </lineage>
</organism>
<dbReference type="RefSeq" id="WP_271278944.1">
    <property type="nucleotide sequence ID" value="NZ_JAPNUD010000127.1"/>
</dbReference>
<evidence type="ECO:0000313" key="1">
    <source>
        <dbReference type="EMBL" id="MDA0645219.1"/>
    </source>
</evidence>
<name>A0ABT4T6U2_9ACTN</name>
<feature type="non-terminal residue" evidence="1">
    <location>
        <position position="1"/>
    </location>
</feature>
<keyword evidence="2" id="KW-1185">Reference proteome</keyword>
<gene>
    <name evidence="1" type="ORF">OUY24_31715</name>
</gene>
<dbReference type="Proteomes" id="UP001212498">
    <property type="component" value="Unassembled WGS sequence"/>
</dbReference>
<reference evidence="1 2" key="1">
    <citation type="submission" date="2022-11" db="EMBL/GenBank/DDBJ databases">
        <title>Nonomuraea corallina sp. nov., a new species of the genus Nonomuraea isolated from sea side sediment in Thai sea.</title>
        <authorList>
            <person name="Ngamcharungchit C."/>
            <person name="Matsumoto A."/>
            <person name="Suriyachadkun C."/>
            <person name="Panbangred W."/>
            <person name="Inahashi Y."/>
            <person name="Intra B."/>
        </authorList>
    </citation>
    <scope>NUCLEOTIDE SEQUENCE [LARGE SCALE GENOMIC DNA]</scope>
    <source>
        <strain evidence="1 2">DSM 43553</strain>
    </source>
</reference>
<protein>
    <submittedName>
        <fullName evidence="1">Uncharacterized protein</fullName>
    </submittedName>
</protein>
<accession>A0ABT4T6U2</accession>
<sequence>LAGGGFVARPAVGRFGPGVWDAYLELDLGGPPARFRIEAGAESVAGPRRWLLGTEPCVARPYATSNRGRLSAVVRRLSARALLKRIMR</sequence>
<comment type="caution">
    <text evidence="1">The sequence shown here is derived from an EMBL/GenBank/DDBJ whole genome shotgun (WGS) entry which is preliminary data.</text>
</comment>
<evidence type="ECO:0000313" key="2">
    <source>
        <dbReference type="Proteomes" id="UP001212498"/>
    </source>
</evidence>
<dbReference type="EMBL" id="JAPNUD010000127">
    <property type="protein sequence ID" value="MDA0645219.1"/>
    <property type="molecule type" value="Genomic_DNA"/>
</dbReference>